<comment type="caution">
    <text evidence="8">The sequence shown here is derived from an EMBL/GenBank/DDBJ whole genome shotgun (WGS) entry which is preliminary data.</text>
</comment>
<keyword evidence="3" id="KW-0133">Cell shape</keyword>
<dbReference type="InterPro" id="IPR000182">
    <property type="entry name" value="GNAT_dom"/>
</dbReference>
<dbReference type="GO" id="GO:0008360">
    <property type="term" value="P:regulation of cell shape"/>
    <property type="evidence" value="ECO:0007669"/>
    <property type="project" value="UniProtKB-KW"/>
</dbReference>
<evidence type="ECO:0000313" key="9">
    <source>
        <dbReference type="Proteomes" id="UP000178721"/>
    </source>
</evidence>
<dbReference type="PROSITE" id="PS51186">
    <property type="entry name" value="GNAT"/>
    <property type="match status" value="1"/>
</dbReference>
<dbReference type="SUPFAM" id="SSF55729">
    <property type="entry name" value="Acyl-CoA N-acyltransferases (Nat)"/>
    <property type="match status" value="2"/>
</dbReference>
<reference evidence="8 9" key="1">
    <citation type="journal article" date="2016" name="Nat. Commun.">
        <title>Thousands of microbial genomes shed light on interconnected biogeochemical processes in an aquifer system.</title>
        <authorList>
            <person name="Anantharaman K."/>
            <person name="Brown C.T."/>
            <person name="Hug L.A."/>
            <person name="Sharon I."/>
            <person name="Castelle C.J."/>
            <person name="Probst A.J."/>
            <person name="Thomas B.C."/>
            <person name="Singh A."/>
            <person name="Wilkins M.J."/>
            <person name="Karaoz U."/>
            <person name="Brodie E.L."/>
            <person name="Williams K.H."/>
            <person name="Hubbard S.S."/>
            <person name="Banfield J.F."/>
        </authorList>
    </citation>
    <scope>NUCLEOTIDE SEQUENCE [LARGE SCALE GENOMIC DNA]</scope>
</reference>
<dbReference type="InterPro" id="IPR016181">
    <property type="entry name" value="Acyl_CoA_acyltransferase"/>
</dbReference>
<dbReference type="Proteomes" id="UP000178721">
    <property type="component" value="Unassembled WGS sequence"/>
</dbReference>
<dbReference type="InterPro" id="IPR038740">
    <property type="entry name" value="BioF2-like_GNAT_dom"/>
</dbReference>
<evidence type="ECO:0000256" key="4">
    <source>
        <dbReference type="ARBA" id="ARBA00022984"/>
    </source>
</evidence>
<feature type="domain" description="N-acetyltransferase" evidence="7">
    <location>
        <begin position="165"/>
        <end position="322"/>
    </location>
</feature>
<dbReference type="Pfam" id="PF13480">
    <property type="entry name" value="Acetyltransf_6"/>
    <property type="match status" value="1"/>
</dbReference>
<dbReference type="PANTHER" id="PTHR36174">
    <property type="entry name" value="LIPID II:GLYCINE GLYCYLTRANSFERASE"/>
    <property type="match status" value="1"/>
</dbReference>
<evidence type="ECO:0000259" key="7">
    <source>
        <dbReference type="PROSITE" id="PS51186"/>
    </source>
</evidence>
<evidence type="ECO:0000313" key="8">
    <source>
        <dbReference type="EMBL" id="OGZ20262.1"/>
    </source>
</evidence>
<protein>
    <recommendedName>
        <fullName evidence="7">N-acetyltransferase domain-containing protein</fullName>
    </recommendedName>
</protein>
<dbReference type="Gene3D" id="3.40.630.30">
    <property type="match status" value="1"/>
</dbReference>
<comment type="similarity">
    <text evidence="1">Belongs to the FemABX family.</text>
</comment>
<dbReference type="PANTHER" id="PTHR36174:SF1">
    <property type="entry name" value="LIPID II:GLYCINE GLYCYLTRANSFERASE"/>
    <property type="match status" value="1"/>
</dbReference>
<keyword evidence="6" id="KW-0961">Cell wall biogenesis/degradation</keyword>
<evidence type="ECO:0000256" key="3">
    <source>
        <dbReference type="ARBA" id="ARBA00022960"/>
    </source>
</evidence>
<evidence type="ECO:0000256" key="2">
    <source>
        <dbReference type="ARBA" id="ARBA00022679"/>
    </source>
</evidence>
<evidence type="ECO:0000256" key="6">
    <source>
        <dbReference type="ARBA" id="ARBA00023316"/>
    </source>
</evidence>
<dbReference type="GO" id="GO:0009252">
    <property type="term" value="P:peptidoglycan biosynthetic process"/>
    <property type="evidence" value="ECO:0007669"/>
    <property type="project" value="UniProtKB-KW"/>
</dbReference>
<evidence type="ECO:0000256" key="5">
    <source>
        <dbReference type="ARBA" id="ARBA00023315"/>
    </source>
</evidence>
<gene>
    <name evidence="8" type="ORF">A2654_01090</name>
</gene>
<dbReference type="GO" id="GO:0016755">
    <property type="term" value="F:aminoacyltransferase activity"/>
    <property type="evidence" value="ECO:0007669"/>
    <property type="project" value="InterPro"/>
</dbReference>
<accession>A0A1G2E3N1</accession>
<evidence type="ECO:0000256" key="1">
    <source>
        <dbReference type="ARBA" id="ARBA00009943"/>
    </source>
</evidence>
<keyword evidence="2" id="KW-0808">Transferase</keyword>
<dbReference type="GO" id="GO:0071555">
    <property type="term" value="P:cell wall organization"/>
    <property type="evidence" value="ECO:0007669"/>
    <property type="project" value="UniProtKB-KW"/>
</dbReference>
<dbReference type="InterPro" id="IPR003447">
    <property type="entry name" value="FEMABX"/>
</dbReference>
<keyword evidence="5" id="KW-0012">Acyltransferase</keyword>
<organism evidence="8 9">
    <name type="scientific">Candidatus Nealsonbacteria bacterium RIFCSPHIGHO2_01_FULL_43_31</name>
    <dbReference type="NCBI Taxonomy" id="1801665"/>
    <lineage>
        <taxon>Bacteria</taxon>
        <taxon>Candidatus Nealsoniibacteriota</taxon>
    </lineage>
</organism>
<dbReference type="GO" id="GO:0016747">
    <property type="term" value="F:acyltransferase activity, transferring groups other than amino-acyl groups"/>
    <property type="evidence" value="ECO:0007669"/>
    <property type="project" value="InterPro"/>
</dbReference>
<dbReference type="EMBL" id="MHMA01000019">
    <property type="protein sequence ID" value="OGZ20262.1"/>
    <property type="molecule type" value="Genomic_DNA"/>
</dbReference>
<dbReference type="AlphaFoldDB" id="A0A1G2E3N1"/>
<sequence length="331" mass="38724">MIICQEITSKEVWERFFAGNQEKTFLQSWNWGEFQEKMGHKIWWLGVYNDGYPISIILAVKIQAKRGTFLLIQHALGISEVLVNKLKEIAQEEGCSFIRIAPLLPRTEENKKLFKKMGFRASPMHANAYEATWKLDITPSEEELLANMRKTTRYLIHQAEKNSDIAITKSNQLSDVDIYQKLNSKVAKRQRFTPFSSEFVRNEFEVFANNQTLLFFGKYKGEVIASALVIFWSGIGFYHQAALDPKHHKIPIAYLLQWEAIKEAKRRGCKLYDFWGYVDPKSRHPWAGPTLFKMGFGGKAYEYLKTQDLPLSWKYWLIYLFETLRKIKRGL</sequence>
<proteinExistence type="inferred from homology"/>
<dbReference type="InterPro" id="IPR050644">
    <property type="entry name" value="PG_Glycine_Bridge_Synth"/>
</dbReference>
<keyword evidence="4" id="KW-0573">Peptidoglycan synthesis</keyword>
<dbReference type="PROSITE" id="PS51191">
    <property type="entry name" value="FEMABX"/>
    <property type="match status" value="1"/>
</dbReference>
<name>A0A1G2E3N1_9BACT</name>